<evidence type="ECO:0000256" key="2">
    <source>
        <dbReference type="ARBA" id="ARBA00022448"/>
    </source>
</evidence>
<dbReference type="SUPFAM" id="SSF103473">
    <property type="entry name" value="MFS general substrate transporter"/>
    <property type="match status" value="1"/>
</dbReference>
<feature type="transmembrane region" description="Helical" evidence="7">
    <location>
        <begin position="220"/>
        <end position="243"/>
    </location>
</feature>
<keyword evidence="9" id="KW-1185">Reference proteome</keyword>
<sequence>MSEKKDAAITAVAEDDIEISKEKKPGEGIDLAYELAQQSKGIVIDKETNKRLLRKIDLYLCPLMCFVYAIQFMDKLSNSYASIMGLREDLNMTGEMYSWTGTGFYLGYLVFEFPVSYVLQRVSLTKAVGAFIVAWGFVLSMSAVPNNYPGFQTIRVLLGALESSVTPAFVIITSQWYRREEQFLRTSLWFCMNGLGNILGSAIAYGLLRQEMTVGTPIASWRLLFVTIGCITVALGVGIYFHIPEIPSKAWFLNEQERLQVVERIRGNKQGFGNKKFNKEQAKEAFIDIRTYLIFFAVICMNVPNGGITNFGAILVNGLGYTEDRSLLMMMPTGGCQIVGMLACGIVAQITNRRMLVGLFGASCIIISTCALAFSPTDSGQLAGYYLYAMTPVSFVCLLSGIASNTAGHTKKVIVNALCLIAYCIGNLIGPLTFLDREAPKYTTAKITMVATAVATFILMSIMHVINILENKRRDRKNEKLNMENSEFADLTDMQNPEFRYAL</sequence>
<protein>
    <recommendedName>
        <fullName evidence="10">Major facilitator superfamily (MFS) profile domain-containing protein</fullName>
    </recommendedName>
</protein>
<feature type="transmembrane region" description="Helical" evidence="7">
    <location>
        <begin position="327"/>
        <end position="348"/>
    </location>
</feature>
<dbReference type="Gene3D" id="1.20.1250.20">
    <property type="entry name" value="MFS general substrate transporter like domains"/>
    <property type="match status" value="2"/>
</dbReference>
<feature type="transmembrane region" description="Helical" evidence="7">
    <location>
        <begin position="292"/>
        <end position="315"/>
    </location>
</feature>
<reference evidence="8" key="1">
    <citation type="journal article" date="2019" name="G3 (Bethesda)">
        <title>Genome Assemblies of Two Rare Opportunistic Yeast Pathogens: Diutina rugosa (syn. Candida rugosa) and Trichomonascus ciferrii (syn. Candida ciferrii).</title>
        <authorList>
            <person name="Mixao V."/>
            <person name="Saus E."/>
            <person name="Hansen A.P."/>
            <person name="Lass-Florl C."/>
            <person name="Gabaldon T."/>
        </authorList>
    </citation>
    <scope>NUCLEOTIDE SEQUENCE</scope>
    <source>
        <strain evidence="8">CBS 4856</strain>
    </source>
</reference>
<dbReference type="FunFam" id="1.20.1250.20:FF:000064">
    <property type="entry name" value="MFS allantoate transporter"/>
    <property type="match status" value="1"/>
</dbReference>
<keyword evidence="4 7" id="KW-1133">Transmembrane helix</keyword>
<evidence type="ECO:0000256" key="1">
    <source>
        <dbReference type="ARBA" id="ARBA00004141"/>
    </source>
</evidence>
<evidence type="ECO:0000256" key="5">
    <source>
        <dbReference type="ARBA" id="ARBA00023136"/>
    </source>
</evidence>
<feature type="transmembrane region" description="Helical" evidence="7">
    <location>
        <begin position="188"/>
        <end position="208"/>
    </location>
</feature>
<feature type="transmembrane region" description="Helical" evidence="7">
    <location>
        <begin position="156"/>
        <end position="176"/>
    </location>
</feature>
<name>A0A642V6Y6_9ASCO</name>
<dbReference type="OrthoDB" id="6730379at2759"/>
<keyword evidence="2" id="KW-0813">Transport</keyword>
<feature type="transmembrane region" description="Helical" evidence="7">
    <location>
        <begin position="56"/>
        <end position="73"/>
    </location>
</feature>
<dbReference type="InterPro" id="IPR036259">
    <property type="entry name" value="MFS_trans_sf"/>
</dbReference>
<dbReference type="VEuPathDB" id="FungiDB:TRICI_002015"/>
<feature type="transmembrane region" description="Helical" evidence="7">
    <location>
        <begin position="413"/>
        <end position="435"/>
    </location>
</feature>
<feature type="transmembrane region" description="Helical" evidence="7">
    <location>
        <begin position="386"/>
        <end position="406"/>
    </location>
</feature>
<dbReference type="PANTHER" id="PTHR43791">
    <property type="entry name" value="PERMEASE-RELATED"/>
    <property type="match status" value="1"/>
</dbReference>
<evidence type="ECO:0000256" key="3">
    <source>
        <dbReference type="ARBA" id="ARBA00022692"/>
    </source>
</evidence>
<evidence type="ECO:0000313" key="8">
    <source>
        <dbReference type="EMBL" id="KAA8915842.1"/>
    </source>
</evidence>
<dbReference type="PANTHER" id="PTHR43791:SF1">
    <property type="entry name" value="ALLANTOATE PERMEASE"/>
    <property type="match status" value="1"/>
</dbReference>
<evidence type="ECO:0000256" key="7">
    <source>
        <dbReference type="SAM" id="Phobius"/>
    </source>
</evidence>
<keyword evidence="5 7" id="KW-0472">Membrane</keyword>
<dbReference type="GO" id="GO:0016020">
    <property type="term" value="C:membrane"/>
    <property type="evidence" value="ECO:0007669"/>
    <property type="project" value="UniProtKB-SubCell"/>
</dbReference>
<dbReference type="EMBL" id="SWFS01000137">
    <property type="protein sequence ID" value="KAA8915842.1"/>
    <property type="molecule type" value="Genomic_DNA"/>
</dbReference>
<evidence type="ECO:0008006" key="10">
    <source>
        <dbReference type="Google" id="ProtNLM"/>
    </source>
</evidence>
<evidence type="ECO:0000256" key="6">
    <source>
        <dbReference type="ARBA" id="ARBA00037968"/>
    </source>
</evidence>
<dbReference type="GO" id="GO:0022857">
    <property type="term" value="F:transmembrane transporter activity"/>
    <property type="evidence" value="ECO:0007669"/>
    <property type="project" value="InterPro"/>
</dbReference>
<feature type="transmembrane region" description="Helical" evidence="7">
    <location>
        <begin position="96"/>
        <end position="115"/>
    </location>
</feature>
<comment type="subcellular location">
    <subcellularLocation>
        <location evidence="1">Membrane</location>
        <topology evidence="1">Multi-pass membrane protein</topology>
    </subcellularLocation>
</comment>
<evidence type="ECO:0000313" key="9">
    <source>
        <dbReference type="Proteomes" id="UP000761534"/>
    </source>
</evidence>
<keyword evidence="3 7" id="KW-0812">Transmembrane</keyword>
<accession>A0A642V6Y6</accession>
<comment type="caution">
    <text evidence="8">The sequence shown here is derived from an EMBL/GenBank/DDBJ whole genome shotgun (WGS) entry which is preliminary data.</text>
</comment>
<feature type="transmembrane region" description="Helical" evidence="7">
    <location>
        <begin position="447"/>
        <end position="469"/>
    </location>
</feature>
<dbReference type="Pfam" id="PF07690">
    <property type="entry name" value="MFS_1"/>
    <property type="match status" value="1"/>
</dbReference>
<dbReference type="CDD" id="cd17327">
    <property type="entry name" value="MFS_FEN2_like"/>
    <property type="match status" value="1"/>
</dbReference>
<proteinExistence type="inferred from homology"/>
<organism evidence="8 9">
    <name type="scientific">Trichomonascus ciferrii</name>
    <dbReference type="NCBI Taxonomy" id="44093"/>
    <lineage>
        <taxon>Eukaryota</taxon>
        <taxon>Fungi</taxon>
        <taxon>Dikarya</taxon>
        <taxon>Ascomycota</taxon>
        <taxon>Saccharomycotina</taxon>
        <taxon>Dipodascomycetes</taxon>
        <taxon>Dipodascales</taxon>
        <taxon>Trichomonascaceae</taxon>
        <taxon>Trichomonascus</taxon>
        <taxon>Trichomonascus ciferrii complex</taxon>
    </lineage>
</organism>
<evidence type="ECO:0000256" key="4">
    <source>
        <dbReference type="ARBA" id="ARBA00022989"/>
    </source>
</evidence>
<dbReference type="InterPro" id="IPR011701">
    <property type="entry name" value="MFS"/>
</dbReference>
<dbReference type="Proteomes" id="UP000761534">
    <property type="component" value="Unassembled WGS sequence"/>
</dbReference>
<gene>
    <name evidence="8" type="ORF">TRICI_002015</name>
</gene>
<feature type="transmembrane region" description="Helical" evidence="7">
    <location>
        <begin position="127"/>
        <end position="144"/>
    </location>
</feature>
<comment type="similarity">
    <text evidence="6">Belongs to the major facilitator superfamily. Allantoate permease family.</text>
</comment>
<feature type="transmembrane region" description="Helical" evidence="7">
    <location>
        <begin position="355"/>
        <end position="374"/>
    </location>
</feature>
<dbReference type="AlphaFoldDB" id="A0A642V6Y6"/>